<protein>
    <recommendedName>
        <fullName evidence="3">phenylalanine 4-monooxygenase</fullName>
        <ecNumber evidence="3">1.14.16.1</ecNumber>
    </recommendedName>
</protein>
<feature type="region of interest" description="Disordered" evidence="9">
    <location>
        <begin position="453"/>
        <end position="475"/>
    </location>
</feature>
<dbReference type="PRINTS" id="PR00372">
    <property type="entry name" value="FYWHYDRXLASE"/>
</dbReference>
<dbReference type="InterPro" id="IPR036951">
    <property type="entry name" value="ArAA_hydroxylase_sf"/>
</dbReference>
<gene>
    <name evidence="12" type="ORF">Cvel_8003</name>
</gene>
<dbReference type="CDD" id="cd04880">
    <property type="entry name" value="ACT_AAAH-PDT-like"/>
    <property type="match status" value="1"/>
</dbReference>
<dbReference type="Pfam" id="PF00351">
    <property type="entry name" value="Biopterin_H"/>
    <property type="match status" value="1"/>
</dbReference>
<keyword evidence="6 8" id="KW-0408">Iron</keyword>
<evidence type="ECO:0000256" key="8">
    <source>
        <dbReference type="PIRSR" id="PIRSR601273-2"/>
    </source>
</evidence>
<evidence type="ECO:0000256" key="7">
    <source>
        <dbReference type="ARBA" id="ARBA00023033"/>
    </source>
</evidence>
<evidence type="ECO:0000259" key="10">
    <source>
        <dbReference type="PROSITE" id="PS51410"/>
    </source>
</evidence>
<comment type="similarity">
    <text evidence="2">Belongs to the biopterin-dependent aromatic amino acid hydroxylase family.</text>
</comment>
<dbReference type="InterPro" id="IPR019774">
    <property type="entry name" value="Aromatic-AA_hydroxylase_C"/>
</dbReference>
<dbReference type="GO" id="GO:0004505">
    <property type="term" value="F:phenylalanine 4-monooxygenase activity"/>
    <property type="evidence" value="ECO:0007669"/>
    <property type="project" value="UniProtKB-EC"/>
</dbReference>
<dbReference type="PhylomeDB" id="A0A0G4HQZ4"/>
<dbReference type="Gene3D" id="1.10.800.10">
    <property type="entry name" value="Aromatic amino acid hydroxylase"/>
    <property type="match status" value="1"/>
</dbReference>
<dbReference type="SUPFAM" id="SSF55021">
    <property type="entry name" value="ACT-like"/>
    <property type="match status" value="1"/>
</dbReference>
<dbReference type="EC" id="1.14.16.1" evidence="3"/>
<feature type="domain" description="ACT" evidence="11">
    <location>
        <begin position="53"/>
        <end position="132"/>
    </location>
</feature>
<dbReference type="PROSITE" id="PS51410">
    <property type="entry name" value="BH4_AAA_HYDROXYL_2"/>
    <property type="match status" value="1"/>
</dbReference>
<keyword evidence="5" id="KW-0560">Oxidoreductase</keyword>
<feature type="binding site" evidence="8">
    <location>
        <position position="299"/>
    </location>
    <ligand>
        <name>Fe cation</name>
        <dbReference type="ChEBI" id="CHEBI:24875"/>
    </ligand>
</feature>
<dbReference type="VEuPathDB" id="CryptoDB:Cvel_8003"/>
<evidence type="ECO:0000256" key="6">
    <source>
        <dbReference type="ARBA" id="ARBA00023004"/>
    </source>
</evidence>
<reference evidence="12" key="1">
    <citation type="submission" date="2014-11" db="EMBL/GenBank/DDBJ databases">
        <authorList>
            <person name="Otto D Thomas"/>
            <person name="Naeem Raeece"/>
        </authorList>
    </citation>
    <scope>NUCLEOTIDE SEQUENCE</scope>
</reference>
<evidence type="ECO:0000256" key="1">
    <source>
        <dbReference type="ARBA" id="ARBA00001954"/>
    </source>
</evidence>
<organism evidence="12">
    <name type="scientific">Chromera velia CCMP2878</name>
    <dbReference type="NCBI Taxonomy" id="1169474"/>
    <lineage>
        <taxon>Eukaryota</taxon>
        <taxon>Sar</taxon>
        <taxon>Alveolata</taxon>
        <taxon>Colpodellida</taxon>
        <taxon>Chromeraceae</taxon>
        <taxon>Chromera</taxon>
    </lineage>
</organism>
<evidence type="ECO:0000313" key="12">
    <source>
        <dbReference type="EMBL" id="CEM46689.1"/>
    </source>
</evidence>
<feature type="binding site" evidence="8">
    <location>
        <position position="304"/>
    </location>
    <ligand>
        <name>Fe cation</name>
        <dbReference type="ChEBI" id="CHEBI:24875"/>
    </ligand>
</feature>
<dbReference type="EMBL" id="CDMZ01003521">
    <property type="protein sequence ID" value="CEM46689.1"/>
    <property type="molecule type" value="Genomic_DNA"/>
</dbReference>
<evidence type="ECO:0000256" key="9">
    <source>
        <dbReference type="SAM" id="MobiDB-lite"/>
    </source>
</evidence>
<accession>A0A0G4HQZ4</accession>
<evidence type="ECO:0000259" key="11">
    <source>
        <dbReference type="PROSITE" id="PS51671"/>
    </source>
</evidence>
<dbReference type="InterPro" id="IPR002912">
    <property type="entry name" value="ACT_dom"/>
</dbReference>
<dbReference type="GO" id="GO:0005506">
    <property type="term" value="F:iron ion binding"/>
    <property type="evidence" value="ECO:0007669"/>
    <property type="project" value="InterPro"/>
</dbReference>
<evidence type="ECO:0000256" key="2">
    <source>
        <dbReference type="ARBA" id="ARBA00009712"/>
    </source>
</evidence>
<keyword evidence="4 8" id="KW-0479">Metal-binding</keyword>
<dbReference type="InterPro" id="IPR036329">
    <property type="entry name" value="Aro-AA_hydroxylase_C_sf"/>
</dbReference>
<dbReference type="InterPro" id="IPR045865">
    <property type="entry name" value="ACT-like_dom_sf"/>
</dbReference>
<feature type="domain" description="Biopterin-dependent aromatic amino acid hydroxylase family profile" evidence="10">
    <location>
        <begin position="120"/>
        <end position="469"/>
    </location>
</feature>
<feature type="binding site" evidence="8">
    <location>
        <position position="344"/>
    </location>
    <ligand>
        <name>Fe cation</name>
        <dbReference type="ChEBI" id="CHEBI:24875"/>
    </ligand>
</feature>
<evidence type="ECO:0000256" key="5">
    <source>
        <dbReference type="ARBA" id="ARBA00023002"/>
    </source>
</evidence>
<evidence type="ECO:0000256" key="3">
    <source>
        <dbReference type="ARBA" id="ARBA00011995"/>
    </source>
</evidence>
<evidence type="ECO:0000256" key="4">
    <source>
        <dbReference type="ARBA" id="ARBA00022723"/>
    </source>
</evidence>
<proteinExistence type="inferred from homology"/>
<dbReference type="SUPFAM" id="SSF56534">
    <property type="entry name" value="Aromatic aminoacid monoxygenases, catalytic and oligomerization domains"/>
    <property type="match status" value="1"/>
</dbReference>
<comment type="cofactor">
    <cofactor evidence="1 8">
        <name>Fe(2+)</name>
        <dbReference type="ChEBI" id="CHEBI:29033"/>
    </cofactor>
</comment>
<dbReference type="PANTHER" id="PTHR11473:SF24">
    <property type="entry name" value="PHENYLALANINE-4-HYDROXYLASE"/>
    <property type="match status" value="1"/>
</dbReference>
<dbReference type="PROSITE" id="PS51671">
    <property type="entry name" value="ACT"/>
    <property type="match status" value="1"/>
</dbReference>
<dbReference type="AlphaFoldDB" id="A0A0G4HQZ4"/>
<sequence>MFRATTRASRLLRARPPFFRQVVPSSCPHPRFFTSLTERLKSLSVETTKRIVGVGFSLEDRKGALLQVLKVFERHDVSLTRIENKPSPLDSSLQLFFVHFEGKWDDDKTTSLLADLNRLTSREVYPLPTVSVPWFPRSLKDIDAFSKSTLDAGTELDSDHPGFSDADYRRRREVIVKNAMEYRGGESIPRVEYTEEENRTWGQVYGQLTQLYPSFACDEFNEAFAKLEKAGIYSPERVPQLEDISQFLQKETGFTLRPVSGLLSGRDFLNALAFRTFFSTQYIRHHSVPLYTPEPDVCHELMGHAPMLANKHFADFSQIIGLASLGASDEQIKRLATCYWFSVEFGVLFQKGKLKAYGAGLLSSFGELQWATSPTNDKVEVRHWEPSAAATQEYPITSYQPVYFAAESLEEAKERMLEYCNAIPKPFALCYDSAKKEVTTDVEVVARPVSVKFHPPSTSAKPPHNPSPSTQGGGA</sequence>
<dbReference type="InterPro" id="IPR001273">
    <property type="entry name" value="ArAA_hydroxylase"/>
</dbReference>
<name>A0A0G4HQZ4_9ALVE</name>
<dbReference type="PANTHER" id="PTHR11473">
    <property type="entry name" value="AROMATIC AMINO ACID HYDROXYLASE"/>
    <property type="match status" value="1"/>
</dbReference>
<keyword evidence="7" id="KW-0503">Monooxygenase</keyword>